<dbReference type="PANTHER" id="PTHR15107:SF0">
    <property type="entry name" value="DNA ENDONUCLEASE ACTIVATOR CTP1 C-TERMINAL DOMAIN-CONTAINING PROTEIN"/>
    <property type="match status" value="1"/>
</dbReference>
<name>A0A9W8EEV7_9FUNG</name>
<dbReference type="Pfam" id="PF08573">
    <property type="entry name" value="SAE2"/>
    <property type="match status" value="1"/>
</dbReference>
<accession>A0A9W8EEV7</accession>
<organism evidence="5 6">
    <name type="scientific">Dimargaris verticillata</name>
    <dbReference type="NCBI Taxonomy" id="2761393"/>
    <lineage>
        <taxon>Eukaryota</taxon>
        <taxon>Fungi</taxon>
        <taxon>Fungi incertae sedis</taxon>
        <taxon>Zoopagomycota</taxon>
        <taxon>Kickxellomycotina</taxon>
        <taxon>Dimargaritomycetes</taxon>
        <taxon>Dimargaritales</taxon>
        <taxon>Dimargaritaceae</taxon>
        <taxon>Dimargaris</taxon>
    </lineage>
</organism>
<dbReference type="GO" id="GO:0003684">
    <property type="term" value="F:damaged DNA binding"/>
    <property type="evidence" value="ECO:0007669"/>
    <property type="project" value="TreeGrafter"/>
</dbReference>
<keyword evidence="2" id="KW-0227">DNA damage</keyword>
<dbReference type="InterPro" id="IPR033316">
    <property type="entry name" value="RBBP8-like"/>
</dbReference>
<comment type="subcellular location">
    <subcellularLocation>
        <location evidence="1">Nucleus</location>
    </subcellularLocation>
</comment>
<dbReference type="GO" id="GO:0010792">
    <property type="term" value="P:DNA double-strand break processing involved in repair via single-strand annealing"/>
    <property type="evidence" value="ECO:0007669"/>
    <property type="project" value="TreeGrafter"/>
</dbReference>
<evidence type="ECO:0000256" key="3">
    <source>
        <dbReference type="ARBA" id="ARBA00023242"/>
    </source>
</evidence>
<dbReference type="InterPro" id="IPR013882">
    <property type="entry name" value="Ctp1_C"/>
</dbReference>
<reference evidence="5" key="1">
    <citation type="submission" date="2022-07" db="EMBL/GenBank/DDBJ databases">
        <title>Phylogenomic reconstructions and comparative analyses of Kickxellomycotina fungi.</title>
        <authorList>
            <person name="Reynolds N.K."/>
            <person name="Stajich J.E."/>
            <person name="Barry K."/>
            <person name="Grigoriev I.V."/>
            <person name="Crous P."/>
            <person name="Smith M.E."/>
        </authorList>
    </citation>
    <scope>NUCLEOTIDE SEQUENCE</scope>
    <source>
        <strain evidence="5">RSA 567</strain>
    </source>
</reference>
<dbReference type="GO" id="GO:0005634">
    <property type="term" value="C:nucleus"/>
    <property type="evidence" value="ECO:0007669"/>
    <property type="project" value="UniProtKB-SubCell"/>
</dbReference>
<dbReference type="EMBL" id="JANBQB010000005">
    <property type="protein sequence ID" value="KAJ1985066.1"/>
    <property type="molecule type" value="Genomic_DNA"/>
</dbReference>
<feature type="domain" description="DNA endonuclease activator Ctp1 C-terminal" evidence="4">
    <location>
        <begin position="194"/>
        <end position="300"/>
    </location>
</feature>
<evidence type="ECO:0000313" key="6">
    <source>
        <dbReference type="Proteomes" id="UP001151582"/>
    </source>
</evidence>
<protein>
    <recommendedName>
        <fullName evidence="4">DNA endonuclease activator Ctp1 C-terminal domain-containing protein</fullName>
    </recommendedName>
</protein>
<evidence type="ECO:0000259" key="4">
    <source>
        <dbReference type="Pfam" id="PF08573"/>
    </source>
</evidence>
<evidence type="ECO:0000256" key="2">
    <source>
        <dbReference type="ARBA" id="ARBA00022763"/>
    </source>
</evidence>
<comment type="caution">
    <text evidence="5">The sequence shown here is derived from an EMBL/GenBank/DDBJ whole genome shotgun (WGS) entry which is preliminary data.</text>
</comment>
<evidence type="ECO:0000256" key="1">
    <source>
        <dbReference type="ARBA" id="ARBA00004123"/>
    </source>
</evidence>
<proteinExistence type="predicted"/>
<sequence length="302" mass="32614">MAPKRLLNSDDRIRQAEEAVQHQVKALRIAYETSLANYQNLAVDRASVAPSPPTGSDPHVASLISAILPAAPDSAETSTHYTMESLSQAFLSLADQHDRLIQKYFALKQSVKALRPSGQATMPLLPLDLPNHITNGSSSSETGSSTAPLSDIDECAHPMSTASLTLSPASSLTQSEAAMIGIKGAASTNAQPTYNEVVRSKEARKKLTGIDCHSCQEFYEHCGPLKTGKVFKGPAFSGRAQTPTDFNPKCSHRSIDNLEPGSTVACADEVNEHVTLVSRHRYQNVPKEPDASYWDIDFPDNV</sequence>
<dbReference type="PANTHER" id="PTHR15107">
    <property type="entry name" value="RETINOBLASTOMA BINDING PROTEIN 8"/>
    <property type="match status" value="1"/>
</dbReference>
<evidence type="ECO:0000313" key="5">
    <source>
        <dbReference type="EMBL" id="KAJ1985066.1"/>
    </source>
</evidence>
<dbReference type="AlphaFoldDB" id="A0A9W8EEV7"/>
<dbReference type="OrthoDB" id="5801062at2759"/>
<gene>
    <name evidence="5" type="ORF">H4R34_000243</name>
</gene>
<dbReference type="Proteomes" id="UP001151582">
    <property type="component" value="Unassembled WGS sequence"/>
</dbReference>
<keyword evidence="6" id="KW-1185">Reference proteome</keyword>
<keyword evidence="3" id="KW-0539">Nucleus</keyword>